<feature type="compositionally biased region" description="Basic residues" evidence="2">
    <location>
        <begin position="176"/>
        <end position="202"/>
    </location>
</feature>
<feature type="compositionally biased region" description="Low complexity" evidence="2">
    <location>
        <begin position="328"/>
        <end position="346"/>
    </location>
</feature>
<keyword evidence="1" id="KW-0175">Coiled coil</keyword>
<evidence type="ECO:0000256" key="1">
    <source>
        <dbReference type="SAM" id="Coils"/>
    </source>
</evidence>
<feature type="region of interest" description="Disordered" evidence="2">
    <location>
        <begin position="319"/>
        <end position="346"/>
    </location>
</feature>
<evidence type="ECO:0000313" key="3">
    <source>
        <dbReference type="EMBL" id="KAG2379142.1"/>
    </source>
</evidence>
<evidence type="ECO:0000313" key="4">
    <source>
        <dbReference type="Proteomes" id="UP000816034"/>
    </source>
</evidence>
<evidence type="ECO:0000256" key="2">
    <source>
        <dbReference type="SAM" id="MobiDB-lite"/>
    </source>
</evidence>
<accession>A0AA88GKN8</accession>
<dbReference type="RefSeq" id="XP_044546404.1">
    <property type="nucleotide sequence ID" value="XM_044697783.1"/>
</dbReference>
<feature type="compositionally biased region" description="Low complexity" evidence="2">
    <location>
        <begin position="124"/>
        <end position="136"/>
    </location>
</feature>
<feature type="coiled-coil region" evidence="1">
    <location>
        <begin position="73"/>
        <end position="100"/>
    </location>
</feature>
<dbReference type="Proteomes" id="UP000816034">
    <property type="component" value="Unassembled WGS sequence"/>
</dbReference>
<dbReference type="AlphaFoldDB" id="A0AA88GKN8"/>
<feature type="region of interest" description="Disordered" evidence="2">
    <location>
        <begin position="120"/>
        <end position="149"/>
    </location>
</feature>
<dbReference type="GeneID" id="68100234"/>
<comment type="caution">
    <text evidence="3">The sequence shown here is derived from an EMBL/GenBank/DDBJ whole genome shotgun (WGS) entry which is preliminary data.</text>
</comment>
<protein>
    <submittedName>
        <fullName evidence="3">Uncharacterized protein</fullName>
    </submittedName>
</protein>
<sequence length="509" mass="58006">MYPKSSKPYETHTIYMNNNPISIKSVTLNSKYDPAARYERNPEEPNNFFKRVRMGRLYGDKTPWEYYLHYDENDRSRDSYQSLKAKMDEYNSRMQSKEDRKNKIVMDTDEFRKIVDNLTKKSVSSQETQTSTQQEENCMTTNPSQPTPVLVPTANSMVLEEELTSNSARSSPKGALSKKKKKKELKKNSLCRRIRNHSKHPRIIVTKPTSSKKSKLDPTSSTKSKNKAMTKPERINTTTSYYSNCSSSSASSKSTRSSMITEGPEKQKQRRKTSITSKPVLTTDKRFEKSMKRMQSTKKKAETVDKYINLLASPDKKLVKERMESCSRHSSPSSKSTNSMITSTTTSAHLCDEQDSRQLGKEYDEICSVFPSTVSTAVATSKTVQKCFDDVLKYFEKHKFDSALKENASDLEDVTLSSFSEDTDILAKYHTSDYEDNEELDEKFFEQASDFSDNESYDEFTQDTENLMLNASNLSISSNCSIDTISMSSSRDEISIAVSSHLLPHASRV</sequence>
<proteinExistence type="predicted"/>
<name>A0AA88GKN8_NAELO</name>
<dbReference type="EMBL" id="PYSW02000030">
    <property type="protein sequence ID" value="KAG2379142.1"/>
    <property type="molecule type" value="Genomic_DNA"/>
</dbReference>
<feature type="compositionally biased region" description="Low complexity" evidence="2">
    <location>
        <begin position="237"/>
        <end position="258"/>
    </location>
</feature>
<gene>
    <name evidence="3" type="ORF">C9374_007780</name>
</gene>
<reference evidence="3 4" key="1">
    <citation type="journal article" date="2018" name="BMC Genomics">
        <title>The genome of Naegleria lovaniensis, the basis for a comparative approach to unravel pathogenicity factors of the human pathogenic amoeba N. fowleri.</title>
        <authorList>
            <person name="Liechti N."/>
            <person name="Schurch N."/>
            <person name="Bruggmann R."/>
            <person name="Wittwer M."/>
        </authorList>
    </citation>
    <scope>NUCLEOTIDE SEQUENCE [LARGE SCALE GENOMIC DNA]</scope>
    <source>
        <strain evidence="3 4">ATCC 30569</strain>
    </source>
</reference>
<feature type="region of interest" description="Disordered" evidence="2">
    <location>
        <begin position="161"/>
        <end position="281"/>
    </location>
</feature>
<feature type="compositionally biased region" description="Polar residues" evidence="2">
    <location>
        <begin position="207"/>
        <end position="223"/>
    </location>
</feature>
<keyword evidence="4" id="KW-1185">Reference proteome</keyword>
<organism evidence="3 4">
    <name type="scientific">Naegleria lovaniensis</name>
    <name type="common">Amoeba</name>
    <dbReference type="NCBI Taxonomy" id="51637"/>
    <lineage>
        <taxon>Eukaryota</taxon>
        <taxon>Discoba</taxon>
        <taxon>Heterolobosea</taxon>
        <taxon>Tetramitia</taxon>
        <taxon>Eutetramitia</taxon>
        <taxon>Vahlkampfiidae</taxon>
        <taxon>Naegleria</taxon>
    </lineage>
</organism>